<keyword evidence="5 6" id="KW-0175">Coiled coil</keyword>
<feature type="compositionally biased region" description="Basic and acidic residues" evidence="7">
    <location>
        <begin position="187"/>
        <end position="198"/>
    </location>
</feature>
<dbReference type="OrthoDB" id="441890at2759"/>
<feature type="coiled-coil region" evidence="6">
    <location>
        <begin position="512"/>
        <end position="560"/>
    </location>
</feature>
<comment type="caution">
    <text evidence="8">The sequence shown here is derived from an EMBL/GenBank/DDBJ whole genome shotgun (WGS) entry which is preliminary data.</text>
</comment>
<sequence>MQAEASLRETVQNLQAGAIGELKMRATVLVQYHLHCLYLSRQSWSNRRPVDALCVNVALLDCGQASSSSTADSHQAATKELAHCSTYAYSLKVLKPSETTTLELKSARADADKVKEEFEALKERFDAAQRSAEEVELKRSQAEEMLAAEQQRLTGVQAELDVHKESTRQLQAELDAQKESLQQAERSAQEVEQKRSAAEEQLAAEQQKLQTVQAELDAQKESLKEAQRNTQELELKRSHAEAQLATQQQRLQSAMDECEIWKQQATASKDGSQETVKKLQETLLADLQAERQRSATLQQEIALQSSKQAAEATAMQQLQDELRRQKEAELTMKTTVQTLQAELQQEKAVAQQEMAARTATQAADVSEARKLQDELVRQQAAEVTLRATMQNLQEELAQERARAAEAASKYAAASQVREAALQEVDSVESQTRNIREQMEAQLSEERQRARDLEAKYEALRDAHETAVRVFAENVSVKQEDASARMSPAEGSIAGQALHMAIQEALGKEKLVREGLLKDQERLEETTKSLREQMQKVHVVASELEAKVQESKSRLDAAEGERRGIVQTVVHEDVRDASMADQGLRRQIESARQVELQLESRASAAKASLEEERYRVEQLKQEYTHLLQGQQDMVQASQKHLETKLEELGSQMREMKATFLESARTNKQESDLASQLAMVSAVNSKLETAVAEHLGILGHGLHVAVLGSAWRRCVRALHGLLFVCTRMAFCVSNIPRIQKVRTRPKKRGAWNHPGAWPPPVGRTQLHTFFTCWVSELGKAGACACEGGCGCTSSRALPGMSLRDCVSCCCSAAHKALVALDEDMAARPAKSPKRSAMQEFCKPGVLCTIAV</sequence>
<protein>
    <submittedName>
        <fullName evidence="8">Epi-1 protein</fullName>
    </submittedName>
</protein>
<evidence type="ECO:0000256" key="6">
    <source>
        <dbReference type="SAM" id="Coils"/>
    </source>
</evidence>
<reference evidence="8" key="1">
    <citation type="submission" date="2021-02" db="EMBL/GenBank/DDBJ databases">
        <authorList>
            <person name="Dougan E. K."/>
            <person name="Rhodes N."/>
            <person name="Thang M."/>
            <person name="Chan C."/>
        </authorList>
    </citation>
    <scope>NUCLEOTIDE SEQUENCE</scope>
</reference>
<evidence type="ECO:0000256" key="1">
    <source>
        <dbReference type="ARBA" id="ARBA00004496"/>
    </source>
</evidence>
<dbReference type="GO" id="GO:0051231">
    <property type="term" value="P:spindle elongation"/>
    <property type="evidence" value="ECO:0007669"/>
    <property type="project" value="TreeGrafter"/>
</dbReference>
<feature type="region of interest" description="Disordered" evidence="7">
    <location>
        <begin position="177"/>
        <end position="199"/>
    </location>
</feature>
<accession>A0A812L863</accession>
<evidence type="ECO:0000256" key="7">
    <source>
        <dbReference type="SAM" id="MobiDB-lite"/>
    </source>
</evidence>
<dbReference type="AlphaFoldDB" id="A0A812L863"/>
<dbReference type="GO" id="GO:0005875">
    <property type="term" value="C:microtubule associated complex"/>
    <property type="evidence" value="ECO:0007669"/>
    <property type="project" value="TreeGrafter"/>
</dbReference>
<evidence type="ECO:0000256" key="4">
    <source>
        <dbReference type="ARBA" id="ARBA00022840"/>
    </source>
</evidence>
<name>A0A812L863_9DINO</name>
<evidence type="ECO:0000256" key="5">
    <source>
        <dbReference type="ARBA" id="ARBA00023054"/>
    </source>
</evidence>
<evidence type="ECO:0000313" key="8">
    <source>
        <dbReference type="EMBL" id="CAE7240834.1"/>
    </source>
</evidence>
<organism evidence="8 9">
    <name type="scientific">Symbiodinium natans</name>
    <dbReference type="NCBI Taxonomy" id="878477"/>
    <lineage>
        <taxon>Eukaryota</taxon>
        <taxon>Sar</taxon>
        <taxon>Alveolata</taxon>
        <taxon>Dinophyceae</taxon>
        <taxon>Suessiales</taxon>
        <taxon>Symbiodiniaceae</taxon>
        <taxon>Symbiodinium</taxon>
    </lineage>
</organism>
<dbReference type="GO" id="GO:0007052">
    <property type="term" value="P:mitotic spindle organization"/>
    <property type="evidence" value="ECO:0007669"/>
    <property type="project" value="TreeGrafter"/>
</dbReference>
<keyword evidence="3" id="KW-0547">Nucleotide-binding</keyword>
<dbReference type="InterPro" id="IPR027640">
    <property type="entry name" value="Kinesin-like_fam"/>
</dbReference>
<dbReference type="GO" id="GO:0007018">
    <property type="term" value="P:microtubule-based movement"/>
    <property type="evidence" value="ECO:0007669"/>
    <property type="project" value="InterPro"/>
</dbReference>
<dbReference type="PANTHER" id="PTHR47969">
    <property type="entry name" value="CHROMOSOME-ASSOCIATED KINESIN KIF4A-RELATED"/>
    <property type="match status" value="1"/>
</dbReference>
<proteinExistence type="predicted"/>
<evidence type="ECO:0000256" key="2">
    <source>
        <dbReference type="ARBA" id="ARBA00022490"/>
    </source>
</evidence>
<dbReference type="GO" id="GO:0003777">
    <property type="term" value="F:microtubule motor activity"/>
    <property type="evidence" value="ECO:0007669"/>
    <property type="project" value="InterPro"/>
</dbReference>
<evidence type="ECO:0000256" key="3">
    <source>
        <dbReference type="ARBA" id="ARBA00022741"/>
    </source>
</evidence>
<keyword evidence="4" id="KW-0067">ATP-binding</keyword>
<dbReference type="Proteomes" id="UP000604046">
    <property type="component" value="Unassembled WGS sequence"/>
</dbReference>
<dbReference type="EMBL" id="CAJNDS010000921">
    <property type="protein sequence ID" value="CAE7240834.1"/>
    <property type="molecule type" value="Genomic_DNA"/>
</dbReference>
<feature type="coiled-coil region" evidence="6">
    <location>
        <begin position="336"/>
        <end position="469"/>
    </location>
</feature>
<dbReference type="PANTHER" id="PTHR47969:SF15">
    <property type="entry name" value="CHROMOSOME-ASSOCIATED KINESIN KIF4A-RELATED"/>
    <property type="match status" value="1"/>
</dbReference>
<dbReference type="GO" id="GO:0005524">
    <property type="term" value="F:ATP binding"/>
    <property type="evidence" value="ECO:0007669"/>
    <property type="project" value="UniProtKB-KW"/>
</dbReference>
<comment type="subcellular location">
    <subcellularLocation>
        <location evidence="1">Cytoplasm</location>
    </subcellularLocation>
</comment>
<evidence type="ECO:0000313" key="9">
    <source>
        <dbReference type="Proteomes" id="UP000604046"/>
    </source>
</evidence>
<gene>
    <name evidence="8" type="primary">epi-1</name>
    <name evidence="8" type="ORF">SNAT2548_LOCUS10823</name>
</gene>
<feature type="coiled-coil region" evidence="6">
    <location>
        <begin position="601"/>
        <end position="657"/>
    </location>
</feature>
<keyword evidence="9" id="KW-1185">Reference proteome</keyword>
<dbReference type="GO" id="GO:0005737">
    <property type="term" value="C:cytoplasm"/>
    <property type="evidence" value="ECO:0007669"/>
    <property type="project" value="UniProtKB-SubCell"/>
</dbReference>
<keyword evidence="2" id="KW-0963">Cytoplasm</keyword>